<dbReference type="AlphaFoldDB" id="A0A8H6L529"/>
<dbReference type="Proteomes" id="UP000578531">
    <property type="component" value="Unassembled WGS sequence"/>
</dbReference>
<evidence type="ECO:0000256" key="3">
    <source>
        <dbReference type="ARBA" id="ARBA00022679"/>
    </source>
</evidence>
<dbReference type="CDD" id="cd02440">
    <property type="entry name" value="AdoMet_MTases"/>
    <property type="match status" value="1"/>
</dbReference>
<dbReference type="RefSeq" id="XP_037165291.1">
    <property type="nucleotide sequence ID" value="XM_037308031.1"/>
</dbReference>
<dbReference type="InterPro" id="IPR013216">
    <property type="entry name" value="Methyltransf_11"/>
</dbReference>
<protein>
    <recommendedName>
        <fullName evidence="5">Methyltransferase type 11 domain-containing protein</fullName>
    </recommendedName>
</protein>
<dbReference type="EMBL" id="JACCJC010000022">
    <property type="protein sequence ID" value="KAF6235924.1"/>
    <property type="molecule type" value="Genomic_DNA"/>
</dbReference>
<feature type="compositionally biased region" description="Polar residues" evidence="4">
    <location>
        <begin position="1"/>
        <end position="18"/>
    </location>
</feature>
<keyword evidence="3" id="KW-0808">Transferase</keyword>
<name>A0A8H6L529_9LECA</name>
<proteinExistence type="inferred from homology"/>
<dbReference type="GeneID" id="59287781"/>
<evidence type="ECO:0000313" key="6">
    <source>
        <dbReference type="EMBL" id="KAF6235924.1"/>
    </source>
</evidence>
<dbReference type="GO" id="GO:0008757">
    <property type="term" value="F:S-adenosylmethionine-dependent methyltransferase activity"/>
    <property type="evidence" value="ECO:0007669"/>
    <property type="project" value="InterPro"/>
</dbReference>
<evidence type="ECO:0000313" key="7">
    <source>
        <dbReference type="Proteomes" id="UP000578531"/>
    </source>
</evidence>
<organism evidence="6 7">
    <name type="scientific">Letharia columbiana</name>
    <dbReference type="NCBI Taxonomy" id="112416"/>
    <lineage>
        <taxon>Eukaryota</taxon>
        <taxon>Fungi</taxon>
        <taxon>Dikarya</taxon>
        <taxon>Ascomycota</taxon>
        <taxon>Pezizomycotina</taxon>
        <taxon>Lecanoromycetes</taxon>
        <taxon>OSLEUM clade</taxon>
        <taxon>Lecanoromycetidae</taxon>
        <taxon>Lecanorales</taxon>
        <taxon>Lecanorineae</taxon>
        <taxon>Parmeliaceae</taxon>
        <taxon>Letharia</taxon>
    </lineage>
</organism>
<evidence type="ECO:0000256" key="4">
    <source>
        <dbReference type="SAM" id="MobiDB-lite"/>
    </source>
</evidence>
<dbReference type="Gene3D" id="3.40.50.150">
    <property type="entry name" value="Vaccinia Virus protein VP39"/>
    <property type="match status" value="1"/>
</dbReference>
<dbReference type="InterPro" id="IPR051052">
    <property type="entry name" value="Diverse_substrate_MTase"/>
</dbReference>
<comment type="caution">
    <text evidence="6">The sequence shown here is derived from an EMBL/GenBank/DDBJ whole genome shotgun (WGS) entry which is preliminary data.</text>
</comment>
<dbReference type="OrthoDB" id="10027013at2759"/>
<dbReference type="PANTHER" id="PTHR44942">
    <property type="entry name" value="METHYLTRANSF_11 DOMAIN-CONTAINING PROTEIN"/>
    <property type="match status" value="1"/>
</dbReference>
<accession>A0A8H6L529</accession>
<feature type="region of interest" description="Disordered" evidence="4">
    <location>
        <begin position="1"/>
        <end position="25"/>
    </location>
</feature>
<keyword evidence="2" id="KW-0489">Methyltransferase</keyword>
<dbReference type="GO" id="GO:0032259">
    <property type="term" value="P:methylation"/>
    <property type="evidence" value="ECO:0007669"/>
    <property type="project" value="UniProtKB-KW"/>
</dbReference>
<dbReference type="SUPFAM" id="SSF53335">
    <property type="entry name" value="S-adenosyl-L-methionine-dependent methyltransferases"/>
    <property type="match status" value="1"/>
</dbReference>
<feature type="domain" description="Methyltransferase type 11" evidence="5">
    <location>
        <begin position="49"/>
        <end position="141"/>
    </location>
</feature>
<dbReference type="InterPro" id="IPR029063">
    <property type="entry name" value="SAM-dependent_MTases_sf"/>
</dbReference>
<dbReference type="Pfam" id="PF08241">
    <property type="entry name" value="Methyltransf_11"/>
    <property type="match status" value="1"/>
</dbReference>
<dbReference type="PANTHER" id="PTHR44942:SF4">
    <property type="entry name" value="METHYLTRANSFERASE TYPE 11 DOMAIN-CONTAINING PROTEIN"/>
    <property type="match status" value="1"/>
</dbReference>
<evidence type="ECO:0000256" key="2">
    <source>
        <dbReference type="ARBA" id="ARBA00022603"/>
    </source>
</evidence>
<comment type="similarity">
    <text evidence="1">Belongs to the methyltransferase superfamily.</text>
</comment>
<sequence length="292" mass="32518">MASSIPSASTNGFQNASSYDKHRPSYPPEAVTRFLERLQVNGVKKARIVDLAAGTGKFTELLVGRNEDFEILAVEPHNDMRKELEKKGLMGVKVLEGEASSMAGVESQSVDAVIAAQAFHWFANKDALEEIYRILSPGGAFGMIWNIEDYNAPMTWKPTTEWEGKLKDITWSFGNEDVRFRHEQWRKVFEEQLKSTPFSIQAAEPLFSLPLGEESVEFTQWLSSDAIWDRYHTLSQFAVLEGQELADAKRKVLEATGAADVGKNENGELELHGRTYFAWSTAVPGAPLKSGG</sequence>
<keyword evidence="7" id="KW-1185">Reference proteome</keyword>
<evidence type="ECO:0000256" key="1">
    <source>
        <dbReference type="ARBA" id="ARBA00008361"/>
    </source>
</evidence>
<evidence type="ECO:0000259" key="5">
    <source>
        <dbReference type="Pfam" id="PF08241"/>
    </source>
</evidence>
<gene>
    <name evidence="6" type="ORF">HO173_006120</name>
</gene>
<reference evidence="6 7" key="1">
    <citation type="journal article" date="2020" name="Genomics">
        <title>Complete, high-quality genomes from long-read metagenomic sequencing of two wolf lichen thalli reveals enigmatic genome architecture.</title>
        <authorList>
            <person name="McKenzie S.K."/>
            <person name="Walston R.F."/>
            <person name="Allen J.L."/>
        </authorList>
    </citation>
    <scope>NUCLEOTIDE SEQUENCE [LARGE SCALE GENOMIC DNA]</scope>
    <source>
        <strain evidence="6">WasteWater2</strain>
    </source>
</reference>